<gene>
    <name evidence="4" type="ORF">DL764_007351</name>
</gene>
<organism evidence="4 5">
    <name type="scientific">Monosporascus ibericus</name>
    <dbReference type="NCBI Taxonomy" id="155417"/>
    <lineage>
        <taxon>Eukaryota</taxon>
        <taxon>Fungi</taxon>
        <taxon>Dikarya</taxon>
        <taxon>Ascomycota</taxon>
        <taxon>Pezizomycotina</taxon>
        <taxon>Sordariomycetes</taxon>
        <taxon>Xylariomycetidae</taxon>
        <taxon>Xylariales</taxon>
        <taxon>Xylariales incertae sedis</taxon>
        <taxon>Monosporascus</taxon>
    </lineage>
</organism>
<accession>A0A4Q4T4L8</accession>
<feature type="compositionally biased region" description="Low complexity" evidence="3">
    <location>
        <begin position="111"/>
        <end position="135"/>
    </location>
</feature>
<dbReference type="STRING" id="155417.A0A4Q4T4L8"/>
<proteinExistence type="predicted"/>
<feature type="compositionally biased region" description="Basic and acidic residues" evidence="3">
    <location>
        <begin position="136"/>
        <end position="160"/>
    </location>
</feature>
<dbReference type="GO" id="GO:0051082">
    <property type="term" value="F:unfolded protein binding"/>
    <property type="evidence" value="ECO:0007669"/>
    <property type="project" value="TreeGrafter"/>
</dbReference>
<evidence type="ECO:0000313" key="4">
    <source>
        <dbReference type="EMBL" id="RYO97251.1"/>
    </source>
</evidence>
<dbReference type="AlphaFoldDB" id="A0A4Q4T4L8"/>
<sequence length="238" mass="26013">MANTDAAIDALLERYLHLLHEYTALREQLNALQAGMYRDIARANFAAERGMRYGPDHYDERMRASRRVAITTATAAAADDDANAPTTSFETITWEEEEEPDAPPPTPPPASSAGLPPETIAGASSSDGGASSASGVKDDGAGAAEDAAKSHHLEKKKEMRRRDPVRWFGLLTPMALRQAQAQSIRAVEQVIPRLVSVNAEMARVEIEVRRARKKRAKAEIAASRKEHEESLRSEEITA</sequence>
<evidence type="ECO:0000256" key="3">
    <source>
        <dbReference type="SAM" id="MobiDB-lite"/>
    </source>
</evidence>
<feature type="region of interest" description="Disordered" evidence="3">
    <location>
        <begin position="94"/>
        <end position="160"/>
    </location>
</feature>
<feature type="coiled-coil region" evidence="2">
    <location>
        <begin position="194"/>
        <end position="228"/>
    </location>
</feature>
<dbReference type="Pfam" id="PF21730">
    <property type="entry name" value="Vma22_CCDC115"/>
    <property type="match status" value="2"/>
</dbReference>
<dbReference type="PANTHER" id="PTHR31996:SF2">
    <property type="entry name" value="COILED-COIL DOMAIN-CONTAINING PROTEIN 115"/>
    <property type="match status" value="1"/>
</dbReference>
<name>A0A4Q4T4L8_9PEZI</name>
<comment type="caution">
    <text evidence="4">The sequence shown here is derived from an EMBL/GenBank/DDBJ whole genome shotgun (WGS) entry which is preliminary data.</text>
</comment>
<evidence type="ECO:0000256" key="1">
    <source>
        <dbReference type="ARBA" id="ARBA00093634"/>
    </source>
</evidence>
<dbReference type="GO" id="GO:0070072">
    <property type="term" value="P:vacuolar proton-transporting V-type ATPase complex assembly"/>
    <property type="evidence" value="ECO:0007669"/>
    <property type="project" value="InterPro"/>
</dbReference>
<dbReference type="EMBL" id="QJNU01000494">
    <property type="protein sequence ID" value="RYO97251.1"/>
    <property type="molecule type" value="Genomic_DNA"/>
</dbReference>
<keyword evidence="2" id="KW-0175">Coiled coil</keyword>
<dbReference type="InterPro" id="IPR040357">
    <property type="entry name" value="Vma22/CCDC115"/>
</dbReference>
<dbReference type="OrthoDB" id="408631at2759"/>
<keyword evidence="5" id="KW-1185">Reference proteome</keyword>
<evidence type="ECO:0000256" key="2">
    <source>
        <dbReference type="SAM" id="Coils"/>
    </source>
</evidence>
<reference evidence="4 5" key="1">
    <citation type="submission" date="2018-06" db="EMBL/GenBank/DDBJ databases">
        <title>Complete Genomes of Monosporascus.</title>
        <authorList>
            <person name="Robinson A.J."/>
            <person name="Natvig D.O."/>
        </authorList>
    </citation>
    <scope>NUCLEOTIDE SEQUENCE [LARGE SCALE GENOMIC DNA]</scope>
    <source>
        <strain evidence="4 5">CBS 110550</strain>
    </source>
</reference>
<dbReference type="Proteomes" id="UP000293360">
    <property type="component" value="Unassembled WGS sequence"/>
</dbReference>
<evidence type="ECO:0000313" key="5">
    <source>
        <dbReference type="Proteomes" id="UP000293360"/>
    </source>
</evidence>
<dbReference type="GO" id="GO:1990871">
    <property type="term" value="C:Vma12-Vma22 assembly complex"/>
    <property type="evidence" value="ECO:0007669"/>
    <property type="project" value="TreeGrafter"/>
</dbReference>
<dbReference type="PANTHER" id="PTHR31996">
    <property type="entry name" value="COILED-COIL DOMAIN-CONTAINING PROTEIN 115"/>
    <property type="match status" value="1"/>
</dbReference>
<protein>
    <recommendedName>
        <fullName evidence="1">Vacuolar ATPase assembly protein VMA22</fullName>
    </recommendedName>
</protein>